<dbReference type="PANTHER" id="PTHR45964:SF5">
    <property type="entry name" value="WSCD FAMILY MEMBER CG9164"/>
    <property type="match status" value="1"/>
</dbReference>
<feature type="signal peptide" evidence="2">
    <location>
        <begin position="1"/>
        <end position="22"/>
    </location>
</feature>
<keyword evidence="2" id="KW-0732">Signal</keyword>
<evidence type="ECO:0000259" key="3">
    <source>
        <dbReference type="PROSITE" id="PS51212"/>
    </source>
</evidence>
<dbReference type="AlphaFoldDB" id="A0A2C5Y6F7"/>
<name>A0A2C5Y6F7_9HYPO</name>
<evidence type="ECO:0000256" key="2">
    <source>
        <dbReference type="SAM" id="SignalP"/>
    </source>
</evidence>
<evidence type="ECO:0000313" key="4">
    <source>
        <dbReference type="EMBL" id="PHH62812.1"/>
    </source>
</evidence>
<evidence type="ECO:0000313" key="5">
    <source>
        <dbReference type="Proteomes" id="UP000226192"/>
    </source>
</evidence>
<organism evidence="4 5">
    <name type="scientific">Ophiocordyceps australis</name>
    <dbReference type="NCBI Taxonomy" id="1399860"/>
    <lineage>
        <taxon>Eukaryota</taxon>
        <taxon>Fungi</taxon>
        <taxon>Dikarya</taxon>
        <taxon>Ascomycota</taxon>
        <taxon>Pezizomycotina</taxon>
        <taxon>Sordariomycetes</taxon>
        <taxon>Hypocreomycetidae</taxon>
        <taxon>Hypocreales</taxon>
        <taxon>Ophiocordycipitaceae</taxon>
        <taxon>Ophiocordyceps</taxon>
    </lineage>
</organism>
<dbReference type="SMART" id="SM00321">
    <property type="entry name" value="WSC"/>
    <property type="match status" value="2"/>
</dbReference>
<dbReference type="InterPro" id="IPR051589">
    <property type="entry name" value="Sialate-O-sulfotransferase"/>
</dbReference>
<comment type="caution">
    <text evidence="4">The sequence shown here is derived from an EMBL/GenBank/DDBJ whole genome shotgun (WGS) entry which is preliminary data.</text>
</comment>
<feature type="domain" description="WSC" evidence="3">
    <location>
        <begin position="185"/>
        <end position="284"/>
    </location>
</feature>
<dbReference type="PANTHER" id="PTHR45964">
    <property type="entry name" value="WSCD FAMILY MEMBER CG9164"/>
    <property type="match status" value="1"/>
</dbReference>
<dbReference type="PROSITE" id="PS51212">
    <property type="entry name" value="WSC"/>
    <property type="match status" value="2"/>
</dbReference>
<proteinExistence type="predicted"/>
<dbReference type="Proteomes" id="UP000226192">
    <property type="component" value="Unassembled WGS sequence"/>
</dbReference>
<feature type="chain" id="PRO_5012225825" description="WSC domain-containing protein" evidence="2">
    <location>
        <begin position="23"/>
        <end position="290"/>
    </location>
</feature>
<gene>
    <name evidence="4" type="ORF">CDD81_6704</name>
</gene>
<feature type="domain" description="WSC" evidence="3">
    <location>
        <begin position="52"/>
        <end position="144"/>
    </location>
</feature>
<accession>A0A2C5Y6F7</accession>
<keyword evidence="1" id="KW-0677">Repeat</keyword>
<dbReference type="STRING" id="1399860.A0A2C5Y6F7"/>
<reference evidence="4 5" key="1">
    <citation type="submission" date="2017-06" db="EMBL/GenBank/DDBJ databases">
        <title>Ant-infecting Ophiocordyceps genomes reveal a high diversity of potential behavioral manipulation genes and a possible major role for enterotoxins.</title>
        <authorList>
            <person name="De Bekker C."/>
            <person name="Evans H.C."/>
            <person name="Brachmann A."/>
            <person name="Hughes D.P."/>
        </authorList>
    </citation>
    <scope>NUCLEOTIDE SEQUENCE [LARGE SCALE GENOMIC DNA]</scope>
    <source>
        <strain evidence="4 5">Map64</strain>
    </source>
</reference>
<sequence length="290" mass="30783">MRAAWRLVALALVAGASSLASADSTMRGDEVVHFATRPKPWTGPATKDTVGPFSWQGCWTEATDGRALADDAMASDDMTLEACARFCNDFVFFGAEYGRECYCGNSLHEGSVRAKHQQDCSFLCAGDKSEYCGAGLRLQLYRQDTCTTSPLPISVPTSPFSSQPPPTSSLSVPPTGPIVWPGNAEFAFYSCVSEPSKGRLLATQMVNDGNSMTVELCLQACSSYAWAGVEYGRECWCGDSLNLAGSVGAIPARNVSQAECNIPCPGDGNVYCGAGLRISLYASREAAVAN</sequence>
<dbReference type="InterPro" id="IPR002889">
    <property type="entry name" value="WSC_carb-bd"/>
</dbReference>
<keyword evidence="5" id="KW-1185">Reference proteome</keyword>
<dbReference type="OrthoDB" id="5985073at2759"/>
<protein>
    <recommendedName>
        <fullName evidence="3">WSC domain-containing protein</fullName>
    </recommendedName>
</protein>
<dbReference type="Pfam" id="PF01822">
    <property type="entry name" value="WSC"/>
    <property type="match status" value="2"/>
</dbReference>
<dbReference type="EMBL" id="NJET01000063">
    <property type="protein sequence ID" value="PHH62812.1"/>
    <property type="molecule type" value="Genomic_DNA"/>
</dbReference>
<evidence type="ECO:0000256" key="1">
    <source>
        <dbReference type="ARBA" id="ARBA00022737"/>
    </source>
</evidence>